<accession>A0ABP7U040</accession>
<dbReference type="EMBL" id="BAAAZE010000016">
    <property type="protein sequence ID" value="GAA4033892.1"/>
    <property type="molecule type" value="Genomic_DNA"/>
</dbReference>
<proteinExistence type="predicted"/>
<evidence type="ECO:0000313" key="1">
    <source>
        <dbReference type="EMBL" id="GAA4033892.1"/>
    </source>
</evidence>
<comment type="caution">
    <text evidence="1">The sequence shown here is derived from an EMBL/GenBank/DDBJ whole genome shotgun (WGS) entry which is preliminary data.</text>
</comment>
<protein>
    <submittedName>
        <fullName evidence="1">DUF1631 domain-containing protein</fullName>
    </submittedName>
</protein>
<name>A0ABP7U040_9BURK</name>
<gene>
    <name evidence="1" type="ORF">GCM10022212_36360</name>
</gene>
<keyword evidence="2" id="KW-1185">Reference proteome</keyword>
<dbReference type="Proteomes" id="UP001501353">
    <property type="component" value="Unassembled WGS sequence"/>
</dbReference>
<sequence length="714" mass="78915">MSQKPDVPPSEAVSAASSRIMIMESLVPVAVNQVAAQMMGFTDRLAHAMFRLSDQSVLPNEASLSFHSWNHLKKNATHLHRGVVGNLGYALLCEIAALDKSRVAAADLMPSDLSLVSLDEMENKVLIGNIAQAIELDNAAALVALNIRLSRLLQREEISVGQNPFRPAVFLRATFEAWCKFHPQEASHRLILRLMRPDVFVDFGPVLEALNQALIARGIVPDLADVARSSRTVHKPAELLPDAERRDVSLQSRLQRWLHQVSAEQGESMAVRATETGSADYAPALSATSSALLDYLTDIQRTSSAAATPVVQTTATLRSIPLQAPAGSLTALDQNTIELLARVFDFVFGDPAIPDQIKHLLGRLQVPLLKIALADKDFFFSESYPARRLLDQLAQSGVGLQRNVDAEDPLFKLIEQIVERVQRDYDQQIGLYSNVVSDLDTFLAAEQCAEQAALTPRIADALRQERMQQAQAAADNDVASRIDGGEVAGFVEVFLETQWTRILTMAHSVAARKPEALEKALKAMDDLIWSVQPKVSPEERKELVGKLPSLLSLINAWLNAIKWDEPERVEFFSNLVERHAAIVRVPAELSPRRQLEMAVNIAQKASDRRLSKRAREHQEQPIDQFVHSVDSIELGRWVEFVRANRERIAYRLVWISPMRSRFIFSSRAGSEPLSMTAAELAAALREQGALMLPRESVIARALAAALDGAERAAG</sequence>
<dbReference type="Pfam" id="PF07793">
    <property type="entry name" value="DUF1631"/>
    <property type="match status" value="1"/>
</dbReference>
<reference evidence="2" key="1">
    <citation type="journal article" date="2019" name="Int. J. Syst. Evol. Microbiol.">
        <title>The Global Catalogue of Microorganisms (GCM) 10K type strain sequencing project: providing services to taxonomists for standard genome sequencing and annotation.</title>
        <authorList>
            <consortium name="The Broad Institute Genomics Platform"/>
            <consortium name="The Broad Institute Genome Sequencing Center for Infectious Disease"/>
            <person name="Wu L."/>
            <person name="Ma J."/>
        </authorList>
    </citation>
    <scope>NUCLEOTIDE SEQUENCE [LARGE SCALE GENOMIC DNA]</scope>
    <source>
        <strain evidence="2">JCM 16673</strain>
    </source>
</reference>
<dbReference type="InterPro" id="IPR012434">
    <property type="entry name" value="DUF1631"/>
</dbReference>
<organism evidence="1 2">
    <name type="scientific">Actimicrobium antarcticum</name>
    <dbReference type="NCBI Taxonomy" id="1051899"/>
    <lineage>
        <taxon>Bacteria</taxon>
        <taxon>Pseudomonadati</taxon>
        <taxon>Pseudomonadota</taxon>
        <taxon>Betaproteobacteria</taxon>
        <taxon>Burkholderiales</taxon>
        <taxon>Oxalobacteraceae</taxon>
        <taxon>Actimicrobium</taxon>
    </lineage>
</organism>
<dbReference type="RefSeq" id="WP_344765575.1">
    <property type="nucleotide sequence ID" value="NZ_BAAAZE010000016.1"/>
</dbReference>
<evidence type="ECO:0000313" key="2">
    <source>
        <dbReference type="Proteomes" id="UP001501353"/>
    </source>
</evidence>